<gene>
    <name evidence="2" type="ORF">FTUN_1898</name>
</gene>
<evidence type="ECO:0000256" key="1">
    <source>
        <dbReference type="SAM" id="MobiDB-lite"/>
    </source>
</evidence>
<name>A0A6M5YK68_9BACT</name>
<dbReference type="EMBL" id="CP053452">
    <property type="protein sequence ID" value="QJW94378.1"/>
    <property type="molecule type" value="Genomic_DNA"/>
</dbReference>
<accession>A0A6M5YK68</accession>
<feature type="region of interest" description="Disordered" evidence="1">
    <location>
        <begin position="1"/>
        <end position="37"/>
    </location>
</feature>
<feature type="compositionally biased region" description="Low complexity" evidence="1">
    <location>
        <begin position="18"/>
        <end position="37"/>
    </location>
</feature>
<organism evidence="2 3">
    <name type="scientific">Frigoriglobus tundricola</name>
    <dbReference type="NCBI Taxonomy" id="2774151"/>
    <lineage>
        <taxon>Bacteria</taxon>
        <taxon>Pseudomonadati</taxon>
        <taxon>Planctomycetota</taxon>
        <taxon>Planctomycetia</taxon>
        <taxon>Gemmatales</taxon>
        <taxon>Gemmataceae</taxon>
        <taxon>Frigoriglobus</taxon>
    </lineage>
</organism>
<keyword evidence="3" id="KW-1185">Reference proteome</keyword>
<feature type="region of interest" description="Disordered" evidence="1">
    <location>
        <begin position="125"/>
        <end position="167"/>
    </location>
</feature>
<sequence length="167" mass="16016">MSSVAASTANFSPPVTPTPAAGTTATHTTSAQAAGTQSPFQTALTAATTQAQQAQQAQQANAAAANAAATNTTSANAAAENAAATAAAQAKQDATSAANNYSPLAGLLALSPQVLGQAANAAVAQATGRGAGRNARPLATLPTGVRSRADALGLNSPLAGLGERPTP</sequence>
<proteinExistence type="predicted"/>
<dbReference type="AlphaFoldDB" id="A0A6M5YK68"/>
<evidence type="ECO:0000313" key="3">
    <source>
        <dbReference type="Proteomes" id="UP000503447"/>
    </source>
</evidence>
<dbReference type="RefSeq" id="WP_171470391.1">
    <property type="nucleotide sequence ID" value="NZ_CP053452.2"/>
</dbReference>
<dbReference type="Proteomes" id="UP000503447">
    <property type="component" value="Chromosome"/>
</dbReference>
<evidence type="ECO:0000313" key="2">
    <source>
        <dbReference type="EMBL" id="QJW94378.1"/>
    </source>
</evidence>
<protein>
    <submittedName>
        <fullName evidence="2">Uncharacterized protein</fullName>
    </submittedName>
</protein>
<dbReference type="KEGG" id="ftj:FTUN_1898"/>
<reference evidence="3" key="1">
    <citation type="submission" date="2020-05" db="EMBL/GenBank/DDBJ databases">
        <title>Frigoriglobus tundricola gen. nov., sp. nov., a psychrotolerant cellulolytic planctomycete of the family Gemmataceae with two divergent copies of 16S rRNA gene.</title>
        <authorList>
            <person name="Kulichevskaya I.S."/>
            <person name="Ivanova A.A."/>
            <person name="Naumoff D.G."/>
            <person name="Beletsky A.V."/>
            <person name="Rijpstra W.I.C."/>
            <person name="Sinninghe Damste J.S."/>
            <person name="Mardanov A.V."/>
            <person name="Ravin N.V."/>
            <person name="Dedysh S.N."/>
        </authorList>
    </citation>
    <scope>NUCLEOTIDE SEQUENCE [LARGE SCALE GENOMIC DNA]</scope>
    <source>
        <strain evidence="3">PL17</strain>
    </source>
</reference>
<feature type="compositionally biased region" description="Polar residues" evidence="1">
    <location>
        <begin position="1"/>
        <end position="13"/>
    </location>
</feature>